<reference evidence="1 2" key="1">
    <citation type="submission" date="2018-11" db="EMBL/GenBank/DDBJ databases">
        <authorList>
            <person name="Kleinhagauer T."/>
            <person name="Glaeser S.P."/>
            <person name="Spergser J."/>
            <person name="Ruckert C."/>
            <person name="Kaempfer P."/>
            <person name="Busse H.-J."/>
        </authorList>
    </citation>
    <scope>NUCLEOTIDE SEQUENCE [LARGE SCALE GENOMIC DNA]</scope>
    <source>
        <strain evidence="1 2">812CH</strain>
    </source>
</reference>
<gene>
    <name evidence="1" type="ORF">CPPEL_03060</name>
</gene>
<dbReference type="Proteomes" id="UP000271426">
    <property type="component" value="Chromosome"/>
</dbReference>
<name>A0A3G6IT09_9CORY</name>
<protein>
    <recommendedName>
        <fullName evidence="3">XRE family transcriptional regulator</fullName>
    </recommendedName>
</protein>
<evidence type="ECO:0008006" key="3">
    <source>
        <dbReference type="Google" id="ProtNLM"/>
    </source>
</evidence>
<dbReference type="OrthoDB" id="4427456at2"/>
<organism evidence="1 2">
    <name type="scientific">Corynebacterium pseudopelargi</name>
    <dbReference type="NCBI Taxonomy" id="2080757"/>
    <lineage>
        <taxon>Bacteria</taxon>
        <taxon>Bacillati</taxon>
        <taxon>Actinomycetota</taxon>
        <taxon>Actinomycetes</taxon>
        <taxon>Mycobacteriales</taxon>
        <taxon>Corynebacteriaceae</taxon>
        <taxon>Corynebacterium</taxon>
    </lineage>
</organism>
<proteinExistence type="predicted"/>
<evidence type="ECO:0000313" key="1">
    <source>
        <dbReference type="EMBL" id="AZA08743.1"/>
    </source>
</evidence>
<keyword evidence="2" id="KW-1185">Reference proteome</keyword>
<evidence type="ECO:0000313" key="2">
    <source>
        <dbReference type="Proteomes" id="UP000271426"/>
    </source>
</evidence>
<sequence length="73" mass="8247">MRLDPAVIREAMDRTGCRSIDELGWKFLNKTGTTVRNYRDGKSVPTIPTLMILKRITNRPLDTMILEGQAQAA</sequence>
<dbReference type="RefSeq" id="WP_123959745.1">
    <property type="nucleotide sequence ID" value="NZ_CP033898.1"/>
</dbReference>
<dbReference type="KEGG" id="cpso:CPPEL_03060"/>
<dbReference type="AlphaFoldDB" id="A0A3G6IT09"/>
<dbReference type="EMBL" id="CP033898">
    <property type="protein sequence ID" value="AZA08743.1"/>
    <property type="molecule type" value="Genomic_DNA"/>
</dbReference>
<accession>A0A3G6IT09</accession>